<feature type="transmembrane region" description="Helical" evidence="7">
    <location>
        <begin position="518"/>
        <end position="537"/>
    </location>
</feature>
<protein>
    <submittedName>
        <fullName evidence="9">G4674 protein</fullName>
    </submittedName>
</protein>
<dbReference type="InterPro" id="IPR056508">
    <property type="entry name" value="HPAT-like"/>
</dbReference>
<sequence>MVAISLQLIGLTEAASRESIHTVVTTECTPYFDWQVLGLWYSFKRAKQPGKLTRLLSCTEEQLHTYRGLDLVTTHVVPSLTIDPNKEHNDHYSAYNKPGAVYFWLQDVDVEEDYILVIDADMIMRSPFFPKALGVAPGWAVSAFFGYLKGVNNELAMKHVPQVRPRNDTLAGQPGRRGDMVGGFCIMMKDDMKRVAPLWLKFSKKVRHDPDAWNLTGDAFTKSPGEKPWISEMYGYSFGSAAADVWHKVNFEAMLYPGYTTYVPPKVLHYGLDWKIGKTGYEFDKHWFYDFDALQCPPWNLSTDRSTGGLFKHPPHPSLYPTKGFDLLVDMLAVEPLIVLNAAFCDMHRKRCPPSEQLLRECAYAEQMMRDFDDIMIPLQLNLTSQGCIDKDDRCTKWQKTGECNTNAGWMNTNCRKSCGSCTNVQSFTQGRPLVERLKGGIGQFLGISDGRRPPPQALQIGAKLQGEAREALIAALAVREESAMTQQQLLLGGSRRSMGSQEDAAGGSVVSGFLHRLGWAGLLLWCATAALFLTFVPARRLRRHLSSPFATGRVLPLNSAAPKAQHAL</sequence>
<dbReference type="InterPro" id="IPR003582">
    <property type="entry name" value="ShKT_dom"/>
</dbReference>
<evidence type="ECO:0000256" key="5">
    <source>
        <dbReference type="ARBA" id="ARBA00022989"/>
    </source>
</evidence>
<gene>
    <name evidence="9" type="primary">g4674</name>
    <name evidence="9" type="ORF">VP750_LOCUS3987</name>
</gene>
<evidence type="ECO:0000256" key="4">
    <source>
        <dbReference type="ARBA" id="ARBA00022692"/>
    </source>
</evidence>
<feature type="domain" description="ShKT" evidence="8">
    <location>
        <begin position="388"/>
        <end position="422"/>
    </location>
</feature>
<comment type="caution">
    <text evidence="9">The sequence shown here is derived from an EMBL/GenBank/DDBJ whole genome shotgun (WGS) entry which is preliminary data.</text>
</comment>
<keyword evidence="6 7" id="KW-0472">Membrane</keyword>
<evidence type="ECO:0000313" key="10">
    <source>
        <dbReference type="Proteomes" id="UP001497392"/>
    </source>
</evidence>
<dbReference type="PANTHER" id="PTHR31485">
    <property type="entry name" value="PEPTIDYL SERINE ALPHA-GALACTOSYLTRANSFERASE"/>
    <property type="match status" value="1"/>
</dbReference>
<evidence type="ECO:0000256" key="6">
    <source>
        <dbReference type="ARBA" id="ARBA00023136"/>
    </source>
</evidence>
<keyword evidence="3" id="KW-0808">Transferase</keyword>
<evidence type="ECO:0000256" key="2">
    <source>
        <dbReference type="ARBA" id="ARBA00022676"/>
    </source>
</evidence>
<dbReference type="Proteomes" id="UP001497392">
    <property type="component" value="Unassembled WGS sequence"/>
</dbReference>
<keyword evidence="5 7" id="KW-1133">Transmembrane helix</keyword>
<evidence type="ECO:0000256" key="3">
    <source>
        <dbReference type="ARBA" id="ARBA00022679"/>
    </source>
</evidence>
<evidence type="ECO:0000313" key="9">
    <source>
        <dbReference type="EMBL" id="CAL5222328.1"/>
    </source>
</evidence>
<evidence type="ECO:0000256" key="1">
    <source>
        <dbReference type="ARBA" id="ARBA00004167"/>
    </source>
</evidence>
<reference evidence="9 10" key="1">
    <citation type="submission" date="2024-06" db="EMBL/GenBank/DDBJ databases">
        <authorList>
            <person name="Kraege A."/>
            <person name="Thomma B."/>
        </authorList>
    </citation>
    <scope>NUCLEOTIDE SEQUENCE [LARGE SCALE GENOMIC DNA]</scope>
</reference>
<dbReference type="Pfam" id="PF23452">
    <property type="entry name" value="HPAT"/>
    <property type="match status" value="1"/>
</dbReference>
<dbReference type="PANTHER" id="PTHR31485:SF7">
    <property type="entry name" value="PEPTIDYL SERINE ALPHA-GALACTOSYLTRANSFERASE"/>
    <property type="match status" value="1"/>
</dbReference>
<dbReference type="InterPro" id="IPR044845">
    <property type="entry name" value="HPAT/SRGT1-like"/>
</dbReference>
<comment type="subcellular location">
    <subcellularLocation>
        <location evidence="1">Membrane</location>
        <topology evidence="1">Single-pass membrane protein</topology>
    </subcellularLocation>
</comment>
<organism evidence="9 10">
    <name type="scientific">Coccomyxa viridis</name>
    <dbReference type="NCBI Taxonomy" id="1274662"/>
    <lineage>
        <taxon>Eukaryota</taxon>
        <taxon>Viridiplantae</taxon>
        <taxon>Chlorophyta</taxon>
        <taxon>core chlorophytes</taxon>
        <taxon>Trebouxiophyceae</taxon>
        <taxon>Trebouxiophyceae incertae sedis</taxon>
        <taxon>Coccomyxaceae</taxon>
        <taxon>Coccomyxa</taxon>
    </lineage>
</organism>
<dbReference type="PROSITE" id="PS51670">
    <property type="entry name" value="SHKT"/>
    <property type="match status" value="1"/>
</dbReference>
<dbReference type="Pfam" id="PF01549">
    <property type="entry name" value="ShK"/>
    <property type="match status" value="1"/>
</dbReference>
<keyword evidence="4 7" id="KW-0812">Transmembrane</keyword>
<evidence type="ECO:0000256" key="7">
    <source>
        <dbReference type="SAM" id="Phobius"/>
    </source>
</evidence>
<dbReference type="EMBL" id="CAXHTA020000007">
    <property type="protein sequence ID" value="CAL5222328.1"/>
    <property type="molecule type" value="Genomic_DNA"/>
</dbReference>
<dbReference type="SMART" id="SM00254">
    <property type="entry name" value="ShKT"/>
    <property type="match status" value="1"/>
</dbReference>
<name>A0ABP1FVW0_9CHLO</name>
<proteinExistence type="predicted"/>
<accession>A0ABP1FVW0</accession>
<evidence type="ECO:0000259" key="8">
    <source>
        <dbReference type="PROSITE" id="PS51670"/>
    </source>
</evidence>
<keyword evidence="2" id="KW-0328">Glycosyltransferase</keyword>
<keyword evidence="10" id="KW-1185">Reference proteome</keyword>